<dbReference type="CDD" id="cd07164">
    <property type="entry name" value="NR_DBD_PNR_like_1"/>
    <property type="match status" value="1"/>
</dbReference>
<dbReference type="GO" id="GO:0006357">
    <property type="term" value="P:regulation of transcription by RNA polymerase II"/>
    <property type="evidence" value="ECO:0007669"/>
    <property type="project" value="UniProtKB-ARBA"/>
</dbReference>
<dbReference type="Gene3D" id="1.10.565.10">
    <property type="entry name" value="Retinoid X Receptor"/>
    <property type="match status" value="1"/>
</dbReference>
<evidence type="ECO:0000313" key="11">
    <source>
        <dbReference type="EMBL" id="KAF7493261.1"/>
    </source>
</evidence>
<keyword evidence="8 11" id="KW-0675">Receptor</keyword>
<dbReference type="Pfam" id="PF00105">
    <property type="entry name" value="zf-C4"/>
    <property type="match status" value="1"/>
</dbReference>
<dbReference type="Gene3D" id="3.30.50.10">
    <property type="entry name" value="Erythroid Transcription Factor GATA-1, subunit A"/>
    <property type="match status" value="1"/>
</dbReference>
<reference evidence="12" key="3">
    <citation type="submission" date="2022-06" db="UniProtKB">
        <authorList>
            <consortium name="EnsemblMetazoa"/>
        </authorList>
    </citation>
    <scope>IDENTIFICATION</scope>
</reference>
<evidence type="ECO:0000256" key="9">
    <source>
        <dbReference type="ARBA" id="ARBA00023242"/>
    </source>
</evidence>
<evidence type="ECO:0000256" key="4">
    <source>
        <dbReference type="ARBA" id="ARBA00022833"/>
    </source>
</evidence>
<dbReference type="Proteomes" id="UP000070412">
    <property type="component" value="Unassembled WGS sequence"/>
</dbReference>
<dbReference type="SUPFAM" id="SSF57716">
    <property type="entry name" value="Glucocorticoid receptor-like (DNA-binding domain)"/>
    <property type="match status" value="1"/>
</dbReference>
<keyword evidence="13" id="KW-1185">Reference proteome</keyword>
<dbReference type="GO" id="GO:0003700">
    <property type="term" value="F:DNA-binding transcription factor activity"/>
    <property type="evidence" value="ECO:0007669"/>
    <property type="project" value="InterPro"/>
</dbReference>
<dbReference type="OMA" id="MFIHIYH"/>
<dbReference type="PROSITE" id="PS51030">
    <property type="entry name" value="NUCLEAR_REC_DBD_2"/>
    <property type="match status" value="1"/>
</dbReference>
<keyword evidence="4" id="KW-0862">Zinc</keyword>
<gene>
    <name evidence="11" type="ORF">SSS_2221</name>
</gene>
<keyword evidence="5" id="KW-0805">Transcription regulation</keyword>
<dbReference type="InterPro" id="IPR050274">
    <property type="entry name" value="Nuclear_hormone_rcpt_NR2"/>
</dbReference>
<evidence type="ECO:0000313" key="12">
    <source>
        <dbReference type="EnsemblMetazoa" id="KAF7493261.1"/>
    </source>
</evidence>
<dbReference type="SUPFAM" id="SSF48508">
    <property type="entry name" value="Nuclear receptor ligand-binding domain"/>
    <property type="match status" value="1"/>
</dbReference>
<dbReference type="SMART" id="SM00399">
    <property type="entry name" value="ZnF_C4"/>
    <property type="match status" value="1"/>
</dbReference>
<dbReference type="OrthoDB" id="5771769at2759"/>
<dbReference type="InterPro" id="IPR001628">
    <property type="entry name" value="Znf_hrmn_rcpt"/>
</dbReference>
<dbReference type="GO" id="GO:0005634">
    <property type="term" value="C:nucleus"/>
    <property type="evidence" value="ECO:0007669"/>
    <property type="project" value="UniProtKB-SubCell"/>
</dbReference>
<reference evidence="11" key="2">
    <citation type="submission" date="2020-01" db="EMBL/GenBank/DDBJ databases">
        <authorList>
            <person name="Korhonen P.K.K."/>
            <person name="Guangxu M.G."/>
            <person name="Wang T.W."/>
            <person name="Stroehlein A.J.S."/>
            <person name="Young N.D."/>
            <person name="Ang C.-S.A."/>
            <person name="Fernando D.W.F."/>
            <person name="Lu H.L."/>
            <person name="Taylor S.T."/>
            <person name="Ehtesham M.E.M."/>
            <person name="Najaraj S.H.N."/>
            <person name="Harsha G.H.G."/>
            <person name="Madugundu A.M."/>
            <person name="Renuse S.R."/>
            <person name="Holt D.H."/>
            <person name="Pandey A.P."/>
            <person name="Papenfuss A.P."/>
            <person name="Gasser R.B.G."/>
            <person name="Fischer K.F."/>
        </authorList>
    </citation>
    <scope>NUCLEOTIDE SEQUENCE</scope>
    <source>
        <strain evidence="11">SSS_KF_BRIS2020</strain>
    </source>
</reference>
<dbReference type="EnsemblMetazoa" id="SSS_2221s_mrna">
    <property type="protein sequence ID" value="KAF7493261.1"/>
    <property type="gene ID" value="SSS_2221"/>
</dbReference>
<sequence length="453" mass="52087">MASLEYKFRSKIFNRCLVCGDRASGRHYGVLSCDGCRGFFKRSVRRNLNYHCKQRNNCPIDLNNRNQCQACRFKKCLLVKMKPDAVQHERICLNAAPKKSYSSSVSTSATITNKTKTSYNLSKAKFLMNSTDGQRFVSDPCASSDNFKFFTQSSYASEDHSNKVRVSGEIVNSLGSSKTTIIKQPNFHLVNYCSFNPSIQLGGQIDSISQSTSIAAEALLNHLCNYRSASLLTTVSPIMFIHIYHLILNIVDWFQQNFHFPNVQNPNDYLHLLEESLNKLLIIDLSVCKTISLPYFQYIYECFFVQPNDQNKINELIGFIHSFRLDQFDLNQLKLLVLLQADHISTIKELDLISSLYDQVQLRFYSELKRKILDQSLITATISRIMVLLSTIKRLQKSQFHPIHCTLLRWILMNVKSYKDSFLKRISTNSLIDNSDEIIEITESLTTNRKLIL</sequence>
<proteinExistence type="predicted"/>
<dbReference type="AlphaFoldDB" id="A0A834VDW6"/>
<evidence type="ECO:0000259" key="10">
    <source>
        <dbReference type="PROSITE" id="PS51030"/>
    </source>
</evidence>
<keyword evidence="2" id="KW-0479">Metal-binding</keyword>
<keyword evidence="3" id="KW-0863">Zinc-finger</keyword>
<feature type="domain" description="Nuclear receptor" evidence="10">
    <location>
        <begin position="13"/>
        <end position="88"/>
    </location>
</feature>
<evidence type="ECO:0000256" key="1">
    <source>
        <dbReference type="ARBA" id="ARBA00004123"/>
    </source>
</evidence>
<dbReference type="InterPro" id="IPR035500">
    <property type="entry name" value="NHR-like_dom_sf"/>
</dbReference>
<dbReference type="InterPro" id="IPR013088">
    <property type="entry name" value="Znf_NHR/GATA"/>
</dbReference>
<evidence type="ECO:0000256" key="7">
    <source>
        <dbReference type="ARBA" id="ARBA00023163"/>
    </source>
</evidence>
<evidence type="ECO:0000256" key="3">
    <source>
        <dbReference type="ARBA" id="ARBA00022771"/>
    </source>
</evidence>
<reference evidence="13" key="1">
    <citation type="journal article" date="2020" name="PLoS Negl. Trop. Dis.">
        <title>High-quality nuclear genome for Sarcoptes scabiei-A critical resource for a neglected parasite.</title>
        <authorList>
            <person name="Korhonen P.K."/>
            <person name="Gasser R.B."/>
            <person name="Ma G."/>
            <person name="Wang T."/>
            <person name="Stroehlein A.J."/>
            <person name="Young N.D."/>
            <person name="Ang C.S."/>
            <person name="Fernando D.D."/>
            <person name="Lu H.C."/>
            <person name="Taylor S."/>
            <person name="Reynolds S.L."/>
            <person name="Mofiz E."/>
            <person name="Najaraj S.H."/>
            <person name="Gowda H."/>
            <person name="Madugundu A."/>
            <person name="Renuse S."/>
            <person name="Holt D."/>
            <person name="Pandey A."/>
            <person name="Papenfuss A.T."/>
            <person name="Fischer K."/>
        </authorList>
    </citation>
    <scope>NUCLEOTIDE SEQUENCE [LARGE SCALE GENOMIC DNA]</scope>
</reference>
<comment type="subcellular location">
    <subcellularLocation>
        <location evidence="1">Nucleus</location>
    </subcellularLocation>
</comment>
<dbReference type="GO" id="GO:0008270">
    <property type="term" value="F:zinc ion binding"/>
    <property type="evidence" value="ECO:0007669"/>
    <property type="project" value="UniProtKB-KW"/>
</dbReference>
<keyword evidence="7" id="KW-0804">Transcription</keyword>
<keyword evidence="9" id="KW-0539">Nucleus</keyword>
<dbReference type="EMBL" id="WVUK01000056">
    <property type="protein sequence ID" value="KAF7493261.1"/>
    <property type="molecule type" value="Genomic_DNA"/>
</dbReference>
<dbReference type="PRINTS" id="PR00047">
    <property type="entry name" value="STROIDFINGER"/>
</dbReference>
<accession>A0A834VDW6</accession>
<evidence type="ECO:0000256" key="2">
    <source>
        <dbReference type="ARBA" id="ARBA00022723"/>
    </source>
</evidence>
<organism evidence="11">
    <name type="scientific">Sarcoptes scabiei</name>
    <name type="common">Itch mite</name>
    <name type="synonym">Acarus scabiei</name>
    <dbReference type="NCBI Taxonomy" id="52283"/>
    <lineage>
        <taxon>Eukaryota</taxon>
        <taxon>Metazoa</taxon>
        <taxon>Ecdysozoa</taxon>
        <taxon>Arthropoda</taxon>
        <taxon>Chelicerata</taxon>
        <taxon>Arachnida</taxon>
        <taxon>Acari</taxon>
        <taxon>Acariformes</taxon>
        <taxon>Sarcoptiformes</taxon>
        <taxon>Astigmata</taxon>
        <taxon>Psoroptidia</taxon>
        <taxon>Sarcoptoidea</taxon>
        <taxon>Sarcoptidae</taxon>
        <taxon>Sarcoptinae</taxon>
        <taxon>Sarcoptes</taxon>
    </lineage>
</organism>
<evidence type="ECO:0000256" key="6">
    <source>
        <dbReference type="ARBA" id="ARBA00023125"/>
    </source>
</evidence>
<dbReference type="FunFam" id="3.30.50.10:FF:000006">
    <property type="entry name" value="Nuclear receptor subfamily 5 group A member"/>
    <property type="match status" value="1"/>
</dbReference>
<keyword evidence="6" id="KW-0238">DNA-binding</keyword>
<evidence type="ECO:0000256" key="8">
    <source>
        <dbReference type="ARBA" id="ARBA00023170"/>
    </source>
</evidence>
<name>A0A834VDW6_SARSC</name>
<dbReference type="PROSITE" id="PS00031">
    <property type="entry name" value="NUCLEAR_REC_DBD_1"/>
    <property type="match status" value="1"/>
</dbReference>
<protein>
    <submittedName>
        <fullName evidence="11">Nuclear receptor subfamily 2 group E member 1</fullName>
    </submittedName>
</protein>
<evidence type="ECO:0000313" key="13">
    <source>
        <dbReference type="Proteomes" id="UP000070412"/>
    </source>
</evidence>
<evidence type="ECO:0000256" key="5">
    <source>
        <dbReference type="ARBA" id="ARBA00023015"/>
    </source>
</evidence>
<dbReference type="GO" id="GO:0043565">
    <property type="term" value="F:sequence-specific DNA binding"/>
    <property type="evidence" value="ECO:0007669"/>
    <property type="project" value="InterPro"/>
</dbReference>
<dbReference type="PANTHER" id="PTHR24083">
    <property type="entry name" value="NUCLEAR HORMONE RECEPTOR"/>
    <property type="match status" value="1"/>
</dbReference>